<feature type="compositionally biased region" description="Basic and acidic residues" evidence="2">
    <location>
        <begin position="48"/>
        <end position="71"/>
    </location>
</feature>
<feature type="region of interest" description="Disordered" evidence="2">
    <location>
        <begin position="303"/>
        <end position="335"/>
    </location>
</feature>
<feature type="compositionally biased region" description="Polar residues" evidence="2">
    <location>
        <begin position="116"/>
        <end position="126"/>
    </location>
</feature>
<dbReference type="AlphaFoldDB" id="A0A1K0FVU0"/>
<gene>
    <name evidence="3" type="ORF">UBRO_20154</name>
</gene>
<evidence type="ECO:0000313" key="3">
    <source>
        <dbReference type="EMBL" id="SAM62665.1"/>
    </source>
</evidence>
<proteinExistence type="predicted"/>
<dbReference type="SUPFAM" id="SSF57756">
    <property type="entry name" value="Retrovirus zinc finger-like domains"/>
    <property type="match status" value="1"/>
</dbReference>
<dbReference type="EMBL" id="LT558117">
    <property type="protein sequence ID" value="SAM62665.1"/>
    <property type="molecule type" value="Genomic_DNA"/>
</dbReference>
<evidence type="ECO:0000256" key="2">
    <source>
        <dbReference type="SAM" id="MobiDB-lite"/>
    </source>
</evidence>
<name>A0A1K0FVU0_9BASI</name>
<feature type="compositionally biased region" description="Basic and acidic residues" evidence="2">
    <location>
        <begin position="28"/>
        <end position="40"/>
    </location>
</feature>
<evidence type="ECO:0000256" key="1">
    <source>
        <dbReference type="ARBA" id="ARBA00022664"/>
    </source>
</evidence>
<reference evidence="4" key="1">
    <citation type="submission" date="2016-04" db="EMBL/GenBank/DDBJ databases">
        <authorList>
            <person name="Guldener U."/>
            <person name="Guldener U."/>
        </authorList>
    </citation>
    <scope>NUCLEOTIDE SEQUENCE [LARGE SCALE GENOMIC DNA]</scope>
    <source>
        <strain evidence="4">UB2112</strain>
    </source>
</reference>
<evidence type="ECO:0000313" key="4">
    <source>
        <dbReference type="Proteomes" id="UP000179920"/>
    </source>
</evidence>
<protein>
    <recommendedName>
        <fullName evidence="5">CCHC-type domain-containing protein</fullName>
    </recommendedName>
</protein>
<sequence length="416" mass="47520">MTDDSINSKLDRILALMKAQLETSRQAQRKEQLHHTHLSEEDTSVLSHSEDRETVVSFADPDKHSNADYEKYTSPTGPRYLRPRTDPYSKPWTDPYSKPRMEPYSNEQEDDANIVGESNPSQSKPITTPFPKFNPKDVENFIIEAKAWFQFNQVHEQGEWWTSKICIDRVCKGRLFHDWHYFMERLMEQFNPRNARMEAYNKLLALHLTSDAPGATIHHVERFRDLEGQVNLDDNELMIDLFRGSLTCSLQEKFEQNPPQPDLPPPQKAIAFSHIVLTISVNSASPQQHYLIRSRLLTLRPSPGAWPTPPAQSSSPGRPVVPMNPGNPNRPSNWLLPHQLTQSVRPRGPTNTSNSPFHLCTGTGHWARECPNKKQLEPVTPRAMGLKVMVTTEDSTEEGAPASEEEQTERDSYNPK</sequence>
<evidence type="ECO:0008006" key="5">
    <source>
        <dbReference type="Google" id="ProtNLM"/>
    </source>
</evidence>
<accession>A0A1K0FVU0</accession>
<organism evidence="3 4">
    <name type="scientific">Ustilago bromivora</name>
    <dbReference type="NCBI Taxonomy" id="307758"/>
    <lineage>
        <taxon>Eukaryota</taxon>
        <taxon>Fungi</taxon>
        <taxon>Dikarya</taxon>
        <taxon>Basidiomycota</taxon>
        <taxon>Ustilaginomycotina</taxon>
        <taxon>Ustilaginomycetes</taxon>
        <taxon>Ustilaginales</taxon>
        <taxon>Ustilaginaceae</taxon>
        <taxon>Ustilago</taxon>
    </lineage>
</organism>
<dbReference type="GO" id="GO:0003676">
    <property type="term" value="F:nucleic acid binding"/>
    <property type="evidence" value="ECO:0007669"/>
    <property type="project" value="InterPro"/>
</dbReference>
<dbReference type="OrthoDB" id="3263571at2759"/>
<feature type="region of interest" description="Disordered" evidence="2">
    <location>
        <begin position="22"/>
        <end position="132"/>
    </location>
</feature>
<dbReference type="InterPro" id="IPR036875">
    <property type="entry name" value="Znf_CCHC_sf"/>
</dbReference>
<feature type="region of interest" description="Disordered" evidence="2">
    <location>
        <begin position="390"/>
        <end position="416"/>
    </location>
</feature>
<dbReference type="GO" id="GO:0006397">
    <property type="term" value="P:mRNA processing"/>
    <property type="evidence" value="ECO:0007669"/>
    <property type="project" value="UniProtKB-KW"/>
</dbReference>
<keyword evidence="1" id="KW-0507">mRNA processing</keyword>
<dbReference type="Proteomes" id="UP000179920">
    <property type="component" value="Chromosome I"/>
</dbReference>
<dbReference type="GO" id="GO:0008270">
    <property type="term" value="F:zinc ion binding"/>
    <property type="evidence" value="ECO:0007669"/>
    <property type="project" value="InterPro"/>
</dbReference>